<evidence type="ECO:0000313" key="1">
    <source>
        <dbReference type="EMBL" id="OAT85184.1"/>
    </source>
</evidence>
<proteinExistence type="predicted"/>
<dbReference type="RefSeq" id="WP_066666924.1">
    <property type="nucleotide sequence ID" value="NZ_LYVF01000069.1"/>
</dbReference>
<dbReference type="Proteomes" id="UP000078532">
    <property type="component" value="Unassembled WGS sequence"/>
</dbReference>
<protein>
    <submittedName>
        <fullName evidence="1">Uncharacterized protein</fullName>
    </submittedName>
</protein>
<comment type="caution">
    <text evidence="1">The sequence shown here is derived from an EMBL/GenBank/DDBJ whole genome shotgun (WGS) entry which is preliminary data.</text>
</comment>
<dbReference type="OrthoDB" id="2615912at2"/>
<organism evidence="1 2">
    <name type="scientific">Desulfotomaculum copahuensis</name>
    <dbReference type="NCBI Taxonomy" id="1838280"/>
    <lineage>
        <taxon>Bacteria</taxon>
        <taxon>Bacillati</taxon>
        <taxon>Bacillota</taxon>
        <taxon>Clostridia</taxon>
        <taxon>Eubacteriales</taxon>
        <taxon>Desulfotomaculaceae</taxon>
        <taxon>Desulfotomaculum</taxon>
    </lineage>
</organism>
<dbReference type="STRING" id="1838280.A6M21_06450"/>
<dbReference type="AlphaFoldDB" id="A0A1B7LGG9"/>
<evidence type="ECO:0000313" key="2">
    <source>
        <dbReference type="Proteomes" id="UP000078532"/>
    </source>
</evidence>
<name>A0A1B7LGG9_9FIRM</name>
<dbReference type="EMBL" id="LYVF01000069">
    <property type="protein sequence ID" value="OAT85184.1"/>
    <property type="molecule type" value="Genomic_DNA"/>
</dbReference>
<reference evidence="1 2" key="1">
    <citation type="submission" date="2016-04" db="EMBL/GenBank/DDBJ databases">
        <authorList>
            <person name="Evans L.H."/>
            <person name="Alamgir A."/>
            <person name="Owens N."/>
            <person name="Weber N.D."/>
            <person name="Virtaneva K."/>
            <person name="Barbian K."/>
            <person name="Babar A."/>
            <person name="Rosenke K."/>
        </authorList>
    </citation>
    <scope>NUCLEOTIDE SEQUENCE [LARGE SCALE GENOMIC DNA]</scope>
    <source>
        <strain evidence="1 2">LMa1</strain>
    </source>
</reference>
<sequence length="121" mass="13612">MPKRIDRLFIPAFDSRDFAFLRKENQPGGENTFLSPPGPGRKIMKGSITSRGENTWLIRYYLPGSKKQKSVTFKGSYEDAEFKLADLQREAKTGFATEPEKITVAECHVPASPENSPEGFK</sequence>
<accession>A0A1B7LGG9</accession>
<gene>
    <name evidence="1" type="ORF">A6M21_06450</name>
</gene>
<keyword evidence="2" id="KW-1185">Reference proteome</keyword>